<proteinExistence type="inferred from homology"/>
<dbReference type="SMART" id="SM00086">
    <property type="entry name" value="PAC"/>
    <property type="match status" value="3"/>
</dbReference>
<dbReference type="SUPFAM" id="SSF55785">
    <property type="entry name" value="PYP-like sensor domain (PAS domain)"/>
    <property type="match status" value="3"/>
</dbReference>
<dbReference type="PROSITE" id="PS50111">
    <property type="entry name" value="CHEMOTAXIS_TRANSDUC_2"/>
    <property type="match status" value="1"/>
</dbReference>
<dbReference type="InterPro" id="IPR003660">
    <property type="entry name" value="HAMP_dom"/>
</dbReference>
<gene>
    <name evidence="7" type="primary">mcpA</name>
    <name evidence="7" type="ordered locus">Bd2831</name>
</gene>
<feature type="domain" description="PAC" evidence="5">
    <location>
        <begin position="116"/>
        <end position="168"/>
    </location>
</feature>
<dbReference type="InterPro" id="IPR004089">
    <property type="entry name" value="MCPsignal_dom"/>
</dbReference>
<dbReference type="PANTHER" id="PTHR24422:SF10">
    <property type="entry name" value="CHEMOTAXIS PROTEIN METHYLTRANSFERASE 2"/>
    <property type="match status" value="1"/>
</dbReference>
<dbReference type="Gene3D" id="1.10.287.950">
    <property type="entry name" value="Methyl-accepting chemotaxis protein"/>
    <property type="match status" value="1"/>
</dbReference>
<accession>Q6MJE7</accession>
<evidence type="ECO:0000313" key="7">
    <source>
        <dbReference type="EMBL" id="CAE80613.1"/>
    </source>
</evidence>
<evidence type="ECO:0000256" key="2">
    <source>
        <dbReference type="ARBA" id="ARBA00029447"/>
    </source>
</evidence>
<dbReference type="PROSITE" id="PS50113">
    <property type="entry name" value="PAC"/>
    <property type="match status" value="3"/>
</dbReference>
<dbReference type="CDD" id="cd11386">
    <property type="entry name" value="MCP_signal"/>
    <property type="match status" value="1"/>
</dbReference>
<dbReference type="InterPro" id="IPR013655">
    <property type="entry name" value="PAS_fold_3"/>
</dbReference>
<dbReference type="PROSITE" id="PS50885">
    <property type="entry name" value="HAMP"/>
    <property type="match status" value="1"/>
</dbReference>
<dbReference type="Gene3D" id="3.30.450.20">
    <property type="entry name" value="PAS domain"/>
    <property type="match status" value="3"/>
</dbReference>
<dbReference type="KEGG" id="bba:Bd2831"/>
<name>Q6MJE7_BDEBA</name>
<dbReference type="eggNOG" id="COG2202">
    <property type="taxonomic scope" value="Bacteria"/>
</dbReference>
<evidence type="ECO:0000259" key="5">
    <source>
        <dbReference type="PROSITE" id="PS50113"/>
    </source>
</evidence>
<organism evidence="7 8">
    <name type="scientific">Bdellovibrio bacteriovorus (strain ATCC 15356 / DSM 50701 / NCIMB 9529 / HD100)</name>
    <dbReference type="NCBI Taxonomy" id="264462"/>
    <lineage>
        <taxon>Bacteria</taxon>
        <taxon>Pseudomonadati</taxon>
        <taxon>Bdellovibrionota</taxon>
        <taxon>Bdellovibrionia</taxon>
        <taxon>Bdellovibrionales</taxon>
        <taxon>Pseudobdellovibrionaceae</taxon>
        <taxon>Bdellovibrio</taxon>
    </lineage>
</organism>
<evidence type="ECO:0000259" key="6">
    <source>
        <dbReference type="PROSITE" id="PS50885"/>
    </source>
</evidence>
<feature type="domain" description="Methyl-accepting transducer" evidence="4">
    <location>
        <begin position="472"/>
        <end position="694"/>
    </location>
</feature>
<dbReference type="PANTHER" id="PTHR24422">
    <property type="entry name" value="CHEMOTAXIS PROTEIN METHYLTRANSFERASE"/>
    <property type="match status" value="1"/>
</dbReference>
<dbReference type="HOGENOM" id="CLU_000445_107_26_7"/>
<dbReference type="eggNOG" id="COG0840">
    <property type="taxonomic scope" value="Bacteria"/>
</dbReference>
<dbReference type="SUPFAM" id="SSF58104">
    <property type="entry name" value="Methyl-accepting chemotaxis protein (MCP) signaling domain"/>
    <property type="match status" value="1"/>
</dbReference>
<evidence type="ECO:0000256" key="3">
    <source>
        <dbReference type="PROSITE-ProRule" id="PRU00284"/>
    </source>
</evidence>
<dbReference type="SMART" id="SM00283">
    <property type="entry name" value="MA"/>
    <property type="match status" value="1"/>
</dbReference>
<dbReference type="InterPro" id="IPR001610">
    <property type="entry name" value="PAC"/>
</dbReference>
<dbReference type="InterPro" id="IPR004090">
    <property type="entry name" value="Chemotax_Me-accpt_rcpt"/>
</dbReference>
<dbReference type="STRING" id="264462.Bd2831"/>
<dbReference type="InterPro" id="IPR000700">
    <property type="entry name" value="PAS-assoc_C"/>
</dbReference>
<comment type="similarity">
    <text evidence="2">Belongs to the methyl-accepting chemotaxis (MCP) protein family.</text>
</comment>
<dbReference type="InterPro" id="IPR000014">
    <property type="entry name" value="PAS"/>
</dbReference>
<feature type="domain" description="PAC" evidence="5">
    <location>
        <begin position="238"/>
        <end position="290"/>
    </location>
</feature>
<evidence type="ECO:0000256" key="1">
    <source>
        <dbReference type="ARBA" id="ARBA00004370"/>
    </source>
</evidence>
<dbReference type="InterPro" id="IPR050903">
    <property type="entry name" value="Bact_Chemotaxis_MeTrfase"/>
</dbReference>
<feature type="domain" description="HAMP" evidence="6">
    <location>
        <begin position="421"/>
        <end position="467"/>
    </location>
</feature>
<dbReference type="CDD" id="cd06225">
    <property type="entry name" value="HAMP"/>
    <property type="match status" value="1"/>
</dbReference>
<dbReference type="EMBL" id="BX842653">
    <property type="protein sequence ID" value="CAE80613.1"/>
    <property type="molecule type" value="Genomic_DNA"/>
</dbReference>
<dbReference type="GO" id="GO:0007165">
    <property type="term" value="P:signal transduction"/>
    <property type="evidence" value="ECO:0007669"/>
    <property type="project" value="UniProtKB-KW"/>
</dbReference>
<comment type="subcellular location">
    <subcellularLocation>
        <location evidence="1">Membrane</location>
    </subcellularLocation>
</comment>
<dbReference type="FunFam" id="1.10.287.950:FF:000001">
    <property type="entry name" value="Methyl-accepting chemotaxis sensory transducer"/>
    <property type="match status" value="1"/>
</dbReference>
<feature type="domain" description="PAC" evidence="5">
    <location>
        <begin position="358"/>
        <end position="412"/>
    </location>
</feature>
<dbReference type="NCBIfam" id="TIGR00229">
    <property type="entry name" value="sensory_box"/>
    <property type="match status" value="3"/>
</dbReference>
<dbReference type="GO" id="GO:0004888">
    <property type="term" value="F:transmembrane signaling receptor activity"/>
    <property type="evidence" value="ECO:0007669"/>
    <property type="project" value="InterPro"/>
</dbReference>
<dbReference type="SMART" id="SM00091">
    <property type="entry name" value="PAS"/>
    <property type="match status" value="3"/>
</dbReference>
<dbReference type="InterPro" id="IPR035965">
    <property type="entry name" value="PAS-like_dom_sf"/>
</dbReference>
<dbReference type="GO" id="GO:0016020">
    <property type="term" value="C:membrane"/>
    <property type="evidence" value="ECO:0007669"/>
    <property type="project" value="UniProtKB-SubCell"/>
</dbReference>
<evidence type="ECO:0000259" key="4">
    <source>
        <dbReference type="PROSITE" id="PS50111"/>
    </source>
</evidence>
<sequence length="716" mass="77904">MFLSSWSGILPNSCRSTICKERPSMSTARKIVEQSPQLDELNSLREEIKALHRVQAVIEFNLDGTIITANENFLKTSGYSLDEIQNHHHSMFCEPEYGMSTEYKKFWQTLAKGEFVAGEFKRIAKGGKEIWINASYNPIFDNEGNPCKVVKFATDITAVKARTSEYEGKVTAISRAQAVIEFNLDGTILNANDNFLATVGYGLGDIQGQHHRMFCDPVYASSAEYKMFWEKLARGEFEAGEFKRFAKGGREVWINASYNPIFNADGKPFKVVKFATDITAAKMRAAEDAGKISAIGKAQAVIEFNMDGTIITANENFLKTVGYGLSEIQGKHHRMFCNSEYTAGPDYANFWARLNRGEFDSGRYLRVGAGGKSIWIQATYNPIMDMNGKPYKVVKFASDITQQVELEQAVKRKAEEDQMKVDALLLTVNKAAAGDLTSPITVSGADAIGQLADGIQKMMVDLRGVISMVVSSANNFGTSSKSIAEQSTSVAAGAQSLGATVEEMNASIEEFTASIASIADNTKQANELAKITQKEAEQGSQAISKSIEAMELINKSSEDISEIIKVISEIASQTNLLAFNAAIEAARAGEHGLGFSVVADEVRKLAERSSQATKEISKLINESTKRVEQGSSISKQAGEAFSKIVAGIEKTTQSISEVTLAAEEQSEAAKGVSASIQHIAAESEKSAQSSETIANNTGILVKEADDLNRTVSRFVV</sequence>
<keyword evidence="8" id="KW-1185">Reference proteome</keyword>
<dbReference type="PRINTS" id="PR00260">
    <property type="entry name" value="CHEMTRNSDUCR"/>
</dbReference>
<dbReference type="Pfam" id="PF08447">
    <property type="entry name" value="PAS_3"/>
    <property type="match status" value="3"/>
</dbReference>
<protein>
    <submittedName>
        <fullName evidence="7">Methyl-accepting chemotaxis protein</fullName>
    </submittedName>
</protein>
<keyword evidence="3" id="KW-0807">Transducer</keyword>
<reference evidence="7 8" key="1">
    <citation type="journal article" date="2004" name="Science">
        <title>A predator unmasked: life cycle of Bdellovibrio bacteriovorus from a genomic perspective.</title>
        <authorList>
            <person name="Rendulic S."/>
            <person name="Jagtap P."/>
            <person name="Rosinus A."/>
            <person name="Eppinger M."/>
            <person name="Baar C."/>
            <person name="Lanz C."/>
            <person name="Keller H."/>
            <person name="Lambert C."/>
            <person name="Evans K.J."/>
            <person name="Goesmann A."/>
            <person name="Meyer F."/>
            <person name="Sockett R.E."/>
            <person name="Schuster S.C."/>
        </authorList>
    </citation>
    <scope>NUCLEOTIDE SEQUENCE [LARGE SCALE GENOMIC DNA]</scope>
    <source>
        <strain evidence="8">ATCC 15356 / DSM 50701 / NCIMB 9529 / HD100</strain>
    </source>
</reference>
<dbReference type="Pfam" id="PF00015">
    <property type="entry name" value="MCPsignal"/>
    <property type="match status" value="1"/>
</dbReference>
<dbReference type="AlphaFoldDB" id="Q6MJE7"/>
<dbReference type="GO" id="GO:0006935">
    <property type="term" value="P:chemotaxis"/>
    <property type="evidence" value="ECO:0007669"/>
    <property type="project" value="InterPro"/>
</dbReference>
<dbReference type="Proteomes" id="UP000008080">
    <property type="component" value="Chromosome"/>
</dbReference>
<evidence type="ECO:0000313" key="8">
    <source>
        <dbReference type="Proteomes" id="UP000008080"/>
    </source>
</evidence>
<dbReference type="CDD" id="cd00130">
    <property type="entry name" value="PAS"/>
    <property type="match status" value="3"/>
</dbReference>